<evidence type="ECO:0000256" key="6">
    <source>
        <dbReference type="HAMAP-Rule" id="MF_00337"/>
    </source>
</evidence>
<dbReference type="EMBL" id="VYSA01000001">
    <property type="protein sequence ID" value="KAA9110138.1"/>
    <property type="molecule type" value="Genomic_DNA"/>
</dbReference>
<dbReference type="Pfam" id="PF02609">
    <property type="entry name" value="Exonuc_VII_S"/>
    <property type="match status" value="1"/>
</dbReference>
<comment type="subcellular location">
    <subcellularLocation>
        <location evidence="6">Cytoplasm</location>
    </subcellularLocation>
</comment>
<dbReference type="NCBIfam" id="TIGR01280">
    <property type="entry name" value="xseB"/>
    <property type="match status" value="1"/>
</dbReference>
<evidence type="ECO:0000256" key="1">
    <source>
        <dbReference type="ARBA" id="ARBA00009998"/>
    </source>
</evidence>
<evidence type="ECO:0000313" key="8">
    <source>
        <dbReference type="Proteomes" id="UP000325827"/>
    </source>
</evidence>
<dbReference type="OrthoDB" id="5244334at2"/>
<evidence type="ECO:0000313" key="7">
    <source>
        <dbReference type="EMBL" id="KAA9110138.1"/>
    </source>
</evidence>
<comment type="caution">
    <text evidence="7">The sequence shown here is derived from an EMBL/GenBank/DDBJ whole genome shotgun (WGS) entry which is preliminary data.</text>
</comment>
<gene>
    <name evidence="6" type="primary">xseB</name>
    <name evidence="7" type="ORF">F6B43_00035</name>
</gene>
<dbReference type="EC" id="3.1.11.6" evidence="6"/>
<evidence type="ECO:0000256" key="4">
    <source>
        <dbReference type="ARBA" id="ARBA00022801"/>
    </source>
</evidence>
<evidence type="ECO:0000256" key="5">
    <source>
        <dbReference type="ARBA" id="ARBA00022839"/>
    </source>
</evidence>
<evidence type="ECO:0000256" key="3">
    <source>
        <dbReference type="ARBA" id="ARBA00022722"/>
    </source>
</evidence>
<keyword evidence="5 6" id="KW-0269">Exonuclease</keyword>
<dbReference type="PANTHER" id="PTHR34137:SF1">
    <property type="entry name" value="EXODEOXYRIBONUCLEASE 7 SMALL SUBUNIT"/>
    <property type="match status" value="1"/>
</dbReference>
<comment type="catalytic activity">
    <reaction evidence="6">
        <text>Exonucleolytic cleavage in either 5'- to 3'- or 3'- to 5'-direction to yield nucleoside 5'-phosphates.</text>
        <dbReference type="EC" id="3.1.11.6"/>
    </reaction>
</comment>
<dbReference type="HAMAP" id="MF_00337">
    <property type="entry name" value="Exonuc_7_S"/>
    <property type="match status" value="1"/>
</dbReference>
<comment type="similarity">
    <text evidence="1 6">Belongs to the XseB family.</text>
</comment>
<dbReference type="InterPro" id="IPR003761">
    <property type="entry name" value="Exonuc_VII_S"/>
</dbReference>
<organism evidence="7 8">
    <name type="scientific">Microbacterium rhizomatis</name>
    <dbReference type="NCBI Taxonomy" id="1631477"/>
    <lineage>
        <taxon>Bacteria</taxon>
        <taxon>Bacillati</taxon>
        <taxon>Actinomycetota</taxon>
        <taxon>Actinomycetes</taxon>
        <taxon>Micrococcales</taxon>
        <taxon>Microbacteriaceae</taxon>
        <taxon>Microbacterium</taxon>
    </lineage>
</organism>
<dbReference type="InterPro" id="IPR037004">
    <property type="entry name" value="Exonuc_VII_ssu_sf"/>
</dbReference>
<sequence length="84" mass="9156">MSGSDVRGTEVSELSFEQARDELVRVVAELEQGAPTLEESLALWERGEALAARCEDWLLGAKRRLDAARGATTAQDAVSPRREA</sequence>
<dbReference type="Gene3D" id="1.10.287.1040">
    <property type="entry name" value="Exonuclease VII, small subunit"/>
    <property type="match status" value="1"/>
</dbReference>
<comment type="function">
    <text evidence="6">Bidirectionally degrades single-stranded DNA into large acid-insoluble oligonucleotides, which are then degraded further into small acid-soluble oligonucleotides.</text>
</comment>
<keyword evidence="2 6" id="KW-0963">Cytoplasm</keyword>
<reference evidence="8" key="1">
    <citation type="submission" date="2019-09" db="EMBL/GenBank/DDBJ databases">
        <title>Mumia zhuanghuii sp. nov. isolated from the intestinal contents of plateau pika (Ochotona curzoniae) in the Qinghai-Tibet plateau of China.</title>
        <authorList>
            <person name="Tian Z."/>
        </authorList>
    </citation>
    <scope>NUCLEOTIDE SEQUENCE [LARGE SCALE GENOMIC DNA]</scope>
    <source>
        <strain evidence="8">JCM 30598</strain>
    </source>
</reference>
<name>A0A5J5J5F0_9MICO</name>
<keyword evidence="8" id="KW-1185">Reference proteome</keyword>
<dbReference type="GO" id="GO:0005829">
    <property type="term" value="C:cytosol"/>
    <property type="evidence" value="ECO:0007669"/>
    <property type="project" value="TreeGrafter"/>
</dbReference>
<dbReference type="GO" id="GO:0006308">
    <property type="term" value="P:DNA catabolic process"/>
    <property type="evidence" value="ECO:0007669"/>
    <property type="project" value="UniProtKB-UniRule"/>
</dbReference>
<dbReference type="NCBIfam" id="NF002139">
    <property type="entry name" value="PRK00977.1-3"/>
    <property type="match status" value="1"/>
</dbReference>
<dbReference type="AlphaFoldDB" id="A0A5J5J5F0"/>
<dbReference type="Proteomes" id="UP000325827">
    <property type="component" value="Unassembled WGS sequence"/>
</dbReference>
<dbReference type="RefSeq" id="WP_150446942.1">
    <property type="nucleotide sequence ID" value="NZ_VYSA01000001.1"/>
</dbReference>
<dbReference type="GO" id="GO:0008855">
    <property type="term" value="F:exodeoxyribonuclease VII activity"/>
    <property type="evidence" value="ECO:0007669"/>
    <property type="project" value="UniProtKB-UniRule"/>
</dbReference>
<dbReference type="PANTHER" id="PTHR34137">
    <property type="entry name" value="EXODEOXYRIBONUCLEASE 7 SMALL SUBUNIT"/>
    <property type="match status" value="1"/>
</dbReference>
<proteinExistence type="inferred from homology"/>
<dbReference type="GO" id="GO:0009318">
    <property type="term" value="C:exodeoxyribonuclease VII complex"/>
    <property type="evidence" value="ECO:0007669"/>
    <property type="project" value="UniProtKB-UniRule"/>
</dbReference>
<accession>A0A5J5J5F0</accession>
<keyword evidence="3 6" id="KW-0540">Nuclease</keyword>
<keyword evidence="4 6" id="KW-0378">Hydrolase</keyword>
<comment type="subunit">
    <text evidence="6">Heterooligomer composed of large and small subunits.</text>
</comment>
<evidence type="ECO:0000256" key="2">
    <source>
        <dbReference type="ARBA" id="ARBA00022490"/>
    </source>
</evidence>
<dbReference type="SUPFAM" id="SSF116842">
    <property type="entry name" value="XseB-like"/>
    <property type="match status" value="1"/>
</dbReference>
<protein>
    <recommendedName>
        <fullName evidence="6">Exodeoxyribonuclease 7 small subunit</fullName>
        <ecNumber evidence="6">3.1.11.6</ecNumber>
    </recommendedName>
    <alternativeName>
        <fullName evidence="6">Exodeoxyribonuclease VII small subunit</fullName>
        <shortName evidence="6">Exonuclease VII small subunit</shortName>
    </alternativeName>
</protein>